<keyword evidence="1" id="KW-0813">Transport</keyword>
<dbReference type="Proteomes" id="UP000254821">
    <property type="component" value="Unassembled WGS sequence"/>
</dbReference>
<keyword evidence="2" id="KW-0597">Phosphoprotein</keyword>
<organism evidence="10 11">
    <name type="scientific">Hafnia alvei</name>
    <dbReference type="NCBI Taxonomy" id="569"/>
    <lineage>
        <taxon>Bacteria</taxon>
        <taxon>Pseudomonadati</taxon>
        <taxon>Pseudomonadota</taxon>
        <taxon>Gammaproteobacteria</taxon>
        <taxon>Enterobacterales</taxon>
        <taxon>Hafniaceae</taxon>
        <taxon>Hafnia</taxon>
    </lineage>
</organism>
<dbReference type="PANTHER" id="PTHR30578">
    <property type="entry name" value="ELECTRON TRANSPORT COMPLEX PROTEIN RNFD"/>
    <property type="match status" value="1"/>
</dbReference>
<keyword evidence="3" id="KW-0285">Flavoprotein</keyword>
<accession>A0A377PJS9</accession>
<evidence type="ECO:0000256" key="7">
    <source>
        <dbReference type="ARBA" id="ARBA00022989"/>
    </source>
</evidence>
<evidence type="ECO:0000256" key="8">
    <source>
        <dbReference type="ARBA" id="ARBA00023136"/>
    </source>
</evidence>
<feature type="transmembrane region" description="Helical" evidence="9">
    <location>
        <begin position="20"/>
        <end position="37"/>
    </location>
</feature>
<dbReference type="EMBL" id="UGHP01000001">
    <property type="protein sequence ID" value="STQ80439.1"/>
    <property type="molecule type" value="Genomic_DNA"/>
</dbReference>
<dbReference type="GO" id="GO:0005886">
    <property type="term" value="C:plasma membrane"/>
    <property type="evidence" value="ECO:0007669"/>
    <property type="project" value="TreeGrafter"/>
</dbReference>
<evidence type="ECO:0000256" key="4">
    <source>
        <dbReference type="ARBA" id="ARBA00022643"/>
    </source>
</evidence>
<evidence type="ECO:0000256" key="5">
    <source>
        <dbReference type="ARBA" id="ARBA00022692"/>
    </source>
</evidence>
<keyword evidence="4" id="KW-0288">FMN</keyword>
<name>A0A377PJS9_HAFAL</name>
<dbReference type="GO" id="GO:0055085">
    <property type="term" value="P:transmembrane transport"/>
    <property type="evidence" value="ECO:0007669"/>
    <property type="project" value="InterPro"/>
</dbReference>
<evidence type="ECO:0000256" key="6">
    <source>
        <dbReference type="ARBA" id="ARBA00022967"/>
    </source>
</evidence>
<dbReference type="AlphaFoldDB" id="A0A377PJS9"/>
<gene>
    <name evidence="10" type="ORF">NCTC8105_02558</name>
</gene>
<protein>
    <submittedName>
        <fullName evidence="10">Electron transport complex protein RnfD</fullName>
    </submittedName>
</protein>
<evidence type="ECO:0000313" key="11">
    <source>
        <dbReference type="Proteomes" id="UP000254821"/>
    </source>
</evidence>
<keyword evidence="6" id="KW-1278">Translocase</keyword>
<reference evidence="10 11" key="1">
    <citation type="submission" date="2018-06" db="EMBL/GenBank/DDBJ databases">
        <authorList>
            <consortium name="Pathogen Informatics"/>
            <person name="Doyle S."/>
        </authorList>
    </citation>
    <scope>NUCLEOTIDE SEQUENCE [LARGE SCALE GENOMIC DNA]</scope>
    <source>
        <strain evidence="10 11">NCTC8105</strain>
    </source>
</reference>
<dbReference type="InterPro" id="IPR004338">
    <property type="entry name" value="NqrB/RnfD"/>
</dbReference>
<evidence type="ECO:0000256" key="2">
    <source>
        <dbReference type="ARBA" id="ARBA00022553"/>
    </source>
</evidence>
<proteinExistence type="predicted"/>
<evidence type="ECO:0000256" key="1">
    <source>
        <dbReference type="ARBA" id="ARBA00022448"/>
    </source>
</evidence>
<keyword evidence="8 9" id="KW-0472">Membrane</keyword>
<keyword evidence="7 9" id="KW-1133">Transmembrane helix</keyword>
<evidence type="ECO:0000313" key="10">
    <source>
        <dbReference type="EMBL" id="STQ80439.1"/>
    </source>
</evidence>
<evidence type="ECO:0000256" key="9">
    <source>
        <dbReference type="SAM" id="Phobius"/>
    </source>
</evidence>
<dbReference type="Pfam" id="PF03116">
    <property type="entry name" value="NQR2_RnfD_RnfE"/>
    <property type="match status" value="1"/>
</dbReference>
<keyword evidence="5 9" id="KW-0812">Transmembrane</keyword>
<dbReference type="PANTHER" id="PTHR30578:SF0">
    <property type="entry name" value="ION-TRANSLOCATING OXIDOREDUCTASE COMPLEX SUBUNIT D"/>
    <property type="match status" value="1"/>
</dbReference>
<evidence type="ECO:0000256" key="3">
    <source>
        <dbReference type="ARBA" id="ARBA00022630"/>
    </source>
</evidence>
<feature type="transmembrane region" description="Helical" evidence="9">
    <location>
        <begin position="43"/>
        <end position="62"/>
    </location>
</feature>
<sequence length="125" mass="13683">MAFRIASSPFTHNQQSTQRIMLWVIFACIPGIAAQAYFFGYGNLIQCALAIVTALLTEALVLRLRHRNVAKTLGDNSALLTALLLGDQSASACALVDGGIRHGLRHRDCQTAVRWFGGKTRLTLR</sequence>